<feature type="compositionally biased region" description="Basic and acidic residues" evidence="1">
    <location>
        <begin position="167"/>
        <end position="186"/>
    </location>
</feature>
<dbReference type="AlphaFoldDB" id="A0AA39MRJ4"/>
<dbReference type="EMBL" id="JAUEPT010000020">
    <property type="protein sequence ID" value="KAK0444017.1"/>
    <property type="molecule type" value="Genomic_DNA"/>
</dbReference>
<dbReference type="Proteomes" id="UP001175226">
    <property type="component" value="Unassembled WGS sequence"/>
</dbReference>
<feature type="region of interest" description="Disordered" evidence="1">
    <location>
        <begin position="167"/>
        <end position="187"/>
    </location>
</feature>
<organism evidence="2 3">
    <name type="scientific">Armillaria borealis</name>
    <dbReference type="NCBI Taxonomy" id="47425"/>
    <lineage>
        <taxon>Eukaryota</taxon>
        <taxon>Fungi</taxon>
        <taxon>Dikarya</taxon>
        <taxon>Basidiomycota</taxon>
        <taxon>Agaricomycotina</taxon>
        <taxon>Agaricomycetes</taxon>
        <taxon>Agaricomycetidae</taxon>
        <taxon>Agaricales</taxon>
        <taxon>Marasmiineae</taxon>
        <taxon>Physalacriaceae</taxon>
        <taxon>Armillaria</taxon>
    </lineage>
</organism>
<reference evidence="2" key="1">
    <citation type="submission" date="2023-06" db="EMBL/GenBank/DDBJ databases">
        <authorList>
            <consortium name="Lawrence Berkeley National Laboratory"/>
            <person name="Ahrendt S."/>
            <person name="Sahu N."/>
            <person name="Indic B."/>
            <person name="Wong-Bajracharya J."/>
            <person name="Merenyi Z."/>
            <person name="Ke H.-M."/>
            <person name="Monk M."/>
            <person name="Kocsube S."/>
            <person name="Drula E."/>
            <person name="Lipzen A."/>
            <person name="Balint B."/>
            <person name="Henrissat B."/>
            <person name="Andreopoulos B."/>
            <person name="Martin F.M."/>
            <person name="Harder C.B."/>
            <person name="Rigling D."/>
            <person name="Ford K.L."/>
            <person name="Foster G.D."/>
            <person name="Pangilinan J."/>
            <person name="Papanicolaou A."/>
            <person name="Barry K."/>
            <person name="LaButti K."/>
            <person name="Viragh M."/>
            <person name="Koriabine M."/>
            <person name="Yan M."/>
            <person name="Riley R."/>
            <person name="Champramary S."/>
            <person name="Plett K.L."/>
            <person name="Tsai I.J."/>
            <person name="Slot J."/>
            <person name="Sipos G."/>
            <person name="Plett J."/>
            <person name="Nagy L.G."/>
            <person name="Grigoriev I.V."/>
        </authorList>
    </citation>
    <scope>NUCLEOTIDE SEQUENCE</scope>
    <source>
        <strain evidence="2">FPL87.14</strain>
    </source>
</reference>
<accession>A0AA39MRJ4</accession>
<comment type="caution">
    <text evidence="2">The sequence shown here is derived from an EMBL/GenBank/DDBJ whole genome shotgun (WGS) entry which is preliminary data.</text>
</comment>
<keyword evidence="3" id="KW-1185">Reference proteome</keyword>
<evidence type="ECO:0000256" key="1">
    <source>
        <dbReference type="SAM" id="MobiDB-lite"/>
    </source>
</evidence>
<evidence type="ECO:0000313" key="2">
    <source>
        <dbReference type="EMBL" id="KAK0444017.1"/>
    </source>
</evidence>
<feature type="region of interest" description="Disordered" evidence="1">
    <location>
        <begin position="1"/>
        <end position="24"/>
    </location>
</feature>
<protein>
    <submittedName>
        <fullName evidence="2">Uncharacterized protein</fullName>
    </submittedName>
</protein>
<gene>
    <name evidence="2" type="ORF">EV421DRAFT_1903142</name>
</gene>
<sequence length="232" mass="25267">MTEEPSSEAVDTATSVELDPDDRRTCTTQAEVKVPSLPPSSPFIHLLPQPIKTAVIVPTMPAGQTGLTLHSPSQIIGTPFDVESPRFEYPFPESSSSPKEPLSNLASAASSISSLSSLQSPLNHITPIHLPQPDIPVLLPVRTKVRTEMIPIPPGLVEKRHRWSLSERKVSDDSSKRDQFSERDDTSCGGTTLQEVVKIRPIYVGSLDFMTVFPFIHNAFPYGGLRTSGTGL</sequence>
<name>A0AA39MRJ4_9AGAR</name>
<evidence type="ECO:0000313" key="3">
    <source>
        <dbReference type="Proteomes" id="UP001175226"/>
    </source>
</evidence>
<proteinExistence type="predicted"/>